<keyword evidence="2" id="KW-1185">Reference proteome</keyword>
<sequence length="264" mass="30434">MNFTEKDIFHKLDLAFNGQPAEDYPAGNNGDIKYNFFLDLEHGYCETAGNKIHLYADSTRWAIVFEKCGYQNRGDRAEIQLDFVGNCINYPIDKYPERNYITNASNIVLITSEEYERIRNKEGKDMEDFELISPNASDLTIHGKKVTIDHDTKKYLALGIEPRGYDNPKSLIGYGGIVRFFSDTNPDLVSATEDEIKQHIPQDIPKLMTLDKFHFVSAYDKSNLPSSQETYQLISKILVTRDTTYWKPKLKPNNHWTNWESGNL</sequence>
<reference evidence="1" key="1">
    <citation type="submission" date="2019-10" db="EMBL/GenBank/DDBJ databases">
        <title>Draft genome sequence of Panacibacter sp. KCS-6.</title>
        <authorList>
            <person name="Yim K.J."/>
        </authorList>
    </citation>
    <scope>NUCLEOTIDE SEQUENCE</scope>
    <source>
        <strain evidence="1">KCS-6</strain>
    </source>
</reference>
<dbReference type="RefSeq" id="WP_171609905.1">
    <property type="nucleotide sequence ID" value="NZ_WHPF01000022.1"/>
</dbReference>
<protein>
    <submittedName>
        <fullName evidence="1">Uncharacterized protein</fullName>
    </submittedName>
</protein>
<proteinExistence type="predicted"/>
<name>A0A8J8JW15_9BACT</name>
<evidence type="ECO:0000313" key="2">
    <source>
        <dbReference type="Proteomes" id="UP000598971"/>
    </source>
</evidence>
<dbReference type="Proteomes" id="UP000598971">
    <property type="component" value="Unassembled WGS sequence"/>
</dbReference>
<dbReference type="Pfam" id="PF22535">
    <property type="entry name" value="DUF7003"/>
    <property type="match status" value="1"/>
</dbReference>
<evidence type="ECO:0000313" key="1">
    <source>
        <dbReference type="EMBL" id="NNV57950.1"/>
    </source>
</evidence>
<organism evidence="1 2">
    <name type="scientific">Limnovirga soli</name>
    <dbReference type="NCBI Taxonomy" id="2656915"/>
    <lineage>
        <taxon>Bacteria</taxon>
        <taxon>Pseudomonadati</taxon>
        <taxon>Bacteroidota</taxon>
        <taxon>Chitinophagia</taxon>
        <taxon>Chitinophagales</taxon>
        <taxon>Chitinophagaceae</taxon>
        <taxon>Limnovirga</taxon>
    </lineage>
</organism>
<dbReference type="InterPro" id="IPR054272">
    <property type="entry name" value="DUF7003"/>
</dbReference>
<dbReference type="EMBL" id="WHPF01000022">
    <property type="protein sequence ID" value="NNV57950.1"/>
    <property type="molecule type" value="Genomic_DNA"/>
</dbReference>
<dbReference type="AlphaFoldDB" id="A0A8J8JW15"/>
<accession>A0A8J8JW15</accession>
<gene>
    <name evidence="1" type="ORF">GD597_20975</name>
</gene>
<comment type="caution">
    <text evidence="1">The sequence shown here is derived from an EMBL/GenBank/DDBJ whole genome shotgun (WGS) entry which is preliminary data.</text>
</comment>